<feature type="region of interest" description="Disordered" evidence="11">
    <location>
        <begin position="483"/>
        <end position="557"/>
    </location>
</feature>
<proteinExistence type="inferred from homology"/>
<evidence type="ECO:0000256" key="9">
    <source>
        <dbReference type="PROSITE-ProRule" id="PRU00221"/>
    </source>
</evidence>
<dbReference type="SMART" id="SM00320">
    <property type="entry name" value="WD40"/>
    <property type="match status" value="6"/>
</dbReference>
<accession>A0ABP0T8J3</accession>
<keyword evidence="3 9" id="KW-0853">WD repeat</keyword>
<keyword evidence="15" id="KW-1185">Reference proteome</keyword>
<keyword evidence="7 10" id="KW-0804">Transcription</keyword>
<feature type="repeat" description="WD" evidence="9">
    <location>
        <begin position="123"/>
        <end position="164"/>
    </location>
</feature>
<evidence type="ECO:0000256" key="11">
    <source>
        <dbReference type="SAM" id="MobiDB-lite"/>
    </source>
</evidence>
<evidence type="ECO:0000256" key="3">
    <source>
        <dbReference type="ARBA" id="ARBA00022574"/>
    </source>
</evidence>
<gene>
    <name evidence="14" type="ORF">CSSPTR1EN2_LOCUS258</name>
</gene>
<dbReference type="InterPro" id="IPR001680">
    <property type="entry name" value="WD40_rpt"/>
</dbReference>
<keyword evidence="10" id="KW-0678">Repressor</keyword>
<dbReference type="PANTHER" id="PTHR13831:SF0">
    <property type="entry name" value="PROTEIN HIRA"/>
    <property type="match status" value="1"/>
</dbReference>
<evidence type="ECO:0000259" key="12">
    <source>
        <dbReference type="Pfam" id="PF07569"/>
    </source>
</evidence>
<dbReference type="Gene3D" id="2.130.10.10">
    <property type="entry name" value="YVTN repeat-like/Quinoprotein amine dehydrogenase"/>
    <property type="match status" value="3"/>
</dbReference>
<comment type="subcellular location">
    <subcellularLocation>
        <location evidence="1 10">Nucleus</location>
    </subcellularLocation>
</comment>
<dbReference type="PANTHER" id="PTHR13831">
    <property type="entry name" value="MEMBER OF THE HIR1 FAMILY OF WD-REPEAT PROTEINS"/>
    <property type="match status" value="1"/>
</dbReference>
<dbReference type="EMBL" id="OZ019893">
    <property type="protein sequence ID" value="CAK9189607.1"/>
    <property type="molecule type" value="Genomic_DNA"/>
</dbReference>
<evidence type="ECO:0000256" key="6">
    <source>
        <dbReference type="ARBA" id="ARBA00023015"/>
    </source>
</evidence>
<dbReference type="SUPFAM" id="SSF50978">
    <property type="entry name" value="WD40 repeat-like"/>
    <property type="match status" value="1"/>
</dbReference>
<evidence type="ECO:0000256" key="2">
    <source>
        <dbReference type="ARBA" id="ARBA00007306"/>
    </source>
</evidence>
<reference evidence="14 15" key="1">
    <citation type="submission" date="2024-02" db="EMBL/GenBank/DDBJ databases">
        <authorList>
            <consortium name="ELIXIR-Norway"/>
            <consortium name="Elixir Norway"/>
        </authorList>
    </citation>
    <scope>NUCLEOTIDE SEQUENCE [LARGE SCALE GENOMIC DNA]</scope>
</reference>
<dbReference type="InterPro" id="IPR031120">
    <property type="entry name" value="HIR1-like"/>
</dbReference>
<feature type="compositionally biased region" description="Basic and acidic residues" evidence="11">
    <location>
        <begin position="486"/>
        <end position="498"/>
    </location>
</feature>
<keyword evidence="4 10" id="KW-0677">Repeat</keyword>
<feature type="compositionally biased region" description="Polar residues" evidence="11">
    <location>
        <begin position="295"/>
        <end position="305"/>
    </location>
</feature>
<feature type="region of interest" description="Disordered" evidence="11">
    <location>
        <begin position="282"/>
        <end position="305"/>
    </location>
</feature>
<dbReference type="InterPro" id="IPR011494">
    <property type="entry name" value="HIRA-like_C"/>
</dbReference>
<evidence type="ECO:0000256" key="5">
    <source>
        <dbReference type="ARBA" id="ARBA00022853"/>
    </source>
</evidence>
<comment type="function">
    <text evidence="10">Required for replication-independent chromatin assembly and for the periodic repression of histone gene transcription during the cell cycle.</text>
</comment>
<dbReference type="Proteomes" id="UP001497512">
    <property type="component" value="Chromosome 1"/>
</dbReference>
<evidence type="ECO:0000256" key="10">
    <source>
        <dbReference type="RuleBase" id="RU364014"/>
    </source>
</evidence>
<feature type="domain" description="Protein HIRA-like C-terminal" evidence="12">
    <location>
        <begin position="728"/>
        <end position="935"/>
    </location>
</feature>
<evidence type="ECO:0000256" key="1">
    <source>
        <dbReference type="ARBA" id="ARBA00004123"/>
    </source>
</evidence>
<feature type="repeat" description="WD" evidence="9">
    <location>
        <begin position="165"/>
        <end position="206"/>
    </location>
</feature>
<feature type="repeat" description="WD" evidence="9">
    <location>
        <begin position="16"/>
        <end position="43"/>
    </location>
</feature>
<keyword evidence="8 10" id="KW-0539">Nucleus</keyword>
<organism evidence="14 15">
    <name type="scientific">Sphagnum troendelagicum</name>
    <dbReference type="NCBI Taxonomy" id="128251"/>
    <lineage>
        <taxon>Eukaryota</taxon>
        <taxon>Viridiplantae</taxon>
        <taxon>Streptophyta</taxon>
        <taxon>Embryophyta</taxon>
        <taxon>Bryophyta</taxon>
        <taxon>Sphagnophytina</taxon>
        <taxon>Sphagnopsida</taxon>
        <taxon>Sphagnales</taxon>
        <taxon>Sphagnaceae</taxon>
        <taxon>Sphagnum</taxon>
    </lineage>
</organism>
<evidence type="ECO:0000256" key="8">
    <source>
        <dbReference type="ARBA" id="ARBA00023242"/>
    </source>
</evidence>
<dbReference type="PROSITE" id="PS50294">
    <property type="entry name" value="WD_REPEATS_REGION"/>
    <property type="match status" value="2"/>
</dbReference>
<evidence type="ECO:0000256" key="7">
    <source>
        <dbReference type="ARBA" id="ARBA00023163"/>
    </source>
</evidence>
<evidence type="ECO:0000313" key="14">
    <source>
        <dbReference type="EMBL" id="CAK9189607.1"/>
    </source>
</evidence>
<evidence type="ECO:0000259" key="13">
    <source>
        <dbReference type="Pfam" id="PF24105"/>
    </source>
</evidence>
<evidence type="ECO:0000313" key="15">
    <source>
        <dbReference type="Proteomes" id="UP001497512"/>
    </source>
</evidence>
<dbReference type="CDD" id="cd00200">
    <property type="entry name" value="WD40"/>
    <property type="match status" value="1"/>
</dbReference>
<evidence type="ECO:0000256" key="4">
    <source>
        <dbReference type="ARBA" id="ARBA00022737"/>
    </source>
</evidence>
<name>A0ABP0T8J3_9BRYO</name>
<keyword evidence="5 10" id="KW-0156">Chromatin regulator</keyword>
<dbReference type="InterPro" id="IPR015943">
    <property type="entry name" value="WD40/YVTN_repeat-like_dom_sf"/>
</dbReference>
<sequence length="1018" mass="109592">MIVEKPMWLRHAGLQIFSLDIQPNGLRFATAGGDHKVRIWNMKPLAERDADSDSSSANKLLATLRDHFGSVNCVRWAKCGRLIASGSDDQVILVHERRPGSGTTEFGSGEPPDVENWKVLLTLRGHTADVVDLGWSPDDSLLASCSLDNTARVWQAATGSPVAVLTGHHSLVKGLTWDPIGSFLATQSDDKTVIIWRTSNWGLVQRIEGPYDKTVGSTFFRRLGWSPCGHFIATTHGFQNPSHTAPVLERGEWLASFDFVGHNAPVVAVRFNHSMFRKQIHRSPDAKEGADAGNGASTGTVVNGTSSKPKDALPYNVIAIGSQDCCISVWTTGSPRPVFIGKHFFTQSVVDLSWSPDGYTLFCCSLDGTVASFHFEAKELGQKISDSEMEEFKKSRYGDVRACQVVLAESPAQLVLEAAAAKQWGSVNPTKAVESVSATATPAVALNGAPRPEGAPKVAATETKIPNGRVVTSTTAKAIPSLVKQTEYRRPDGRRRIIPEPLGPPAGSEDIGNNGVLNGARSEIPDVPATDLRNGVDGNMEDPGRGVVARGSDADNKRSLPEECMRVDIPAAKRSNNAAFSDAGAPMAHPSPPEAVAVGPNDNAPAIVATAQEADMVITPERTSSLKGVLSIRIQAPEAGGEDAVGQAPITLESKPIEGSDKLGFIVGAGGSTLMRESLAKAEIVCSQGGMVHWRDRLLSLPTSLAGNTNFWAVACSDGILQLYTMAGRRSQLSMVLGSPAAFMDCNQGWRLLVVTKAGSLHLWDLQESKLLLHESLSPLLSLSSSPNANSEGNGSLKVVSARLSQAGVPLVVLANQHAFLFHLNMRCWQRVADDTFPASNFVTTWPDMSTPAAEAGELASIQAGVTMLGCFQPAWNRSSLEEEKWQTRAHLEIQMAAAQALQSASEYRRFLLAYSRCLAREADEARLRELCEELLGPTYAVDSSCPAGPFSKHNKKQWNPEILGLKKRELLKSEVLPAMASNRAIQRLLNEFVDLLSECKGLATDTQPTARSNFENS</sequence>
<comment type="similarity">
    <text evidence="2 10">Belongs to the WD repeat HIR1 family.</text>
</comment>
<dbReference type="PROSITE" id="PS50082">
    <property type="entry name" value="WD_REPEATS_2"/>
    <property type="match status" value="3"/>
</dbReference>
<protein>
    <recommendedName>
        <fullName evidence="10">Protein HIRA</fullName>
    </recommendedName>
</protein>
<dbReference type="Pfam" id="PF24105">
    <property type="entry name" value="Beta-prop_CAF1B_HIR1"/>
    <property type="match status" value="1"/>
</dbReference>
<dbReference type="Pfam" id="PF07569">
    <property type="entry name" value="Hira"/>
    <property type="match status" value="1"/>
</dbReference>
<keyword evidence="6 10" id="KW-0805">Transcription regulation</keyword>
<dbReference type="InterPro" id="IPR055410">
    <property type="entry name" value="Beta-prop_CAF1B_HIR1"/>
</dbReference>
<feature type="domain" description="CAF1B/HIR1 beta-propeller" evidence="13">
    <location>
        <begin position="15"/>
        <end position="380"/>
    </location>
</feature>
<dbReference type="SUPFAM" id="SSF50960">
    <property type="entry name" value="TolB, C-terminal domain"/>
    <property type="match status" value="1"/>
</dbReference>
<dbReference type="InterPro" id="IPR036322">
    <property type="entry name" value="WD40_repeat_dom_sf"/>
</dbReference>